<dbReference type="EMBL" id="CAEKDK010000004">
    <property type="protein sequence ID" value="CAB4278190.1"/>
    <property type="molecule type" value="Genomic_DNA"/>
</dbReference>
<protein>
    <recommendedName>
        <fullName evidence="3">Peptidase A2 domain-containing protein</fullName>
    </recommendedName>
</protein>
<dbReference type="AlphaFoldDB" id="A0A6J5UNP1"/>
<evidence type="ECO:0008006" key="3">
    <source>
        <dbReference type="Google" id="ProtNLM"/>
    </source>
</evidence>
<reference evidence="1 2" key="1">
    <citation type="submission" date="2020-05" db="EMBL/GenBank/DDBJ databases">
        <authorList>
            <person name="Campoy J."/>
            <person name="Schneeberger K."/>
            <person name="Spophaly S."/>
        </authorList>
    </citation>
    <scope>NUCLEOTIDE SEQUENCE [LARGE SCALE GENOMIC DNA]</scope>
    <source>
        <strain evidence="1">PruArmRojPasFocal</strain>
    </source>
</reference>
<dbReference type="InterPro" id="IPR021109">
    <property type="entry name" value="Peptidase_aspartic_dom_sf"/>
</dbReference>
<sequence>MIEVEGDDMGTVEAGSSEGLYAIEEDPTLTDDTSIQLHAITNKKRSKGRAMKLMGQIKGIPILVFIDSGTDKSFINPWIAEHLRHPIDRTSIETVVVASGWHFKHMTMEFTLAGSNHRIMGAINGPLQPTTQIC</sequence>
<name>A0A6J5UNP1_PRUAR</name>
<proteinExistence type="predicted"/>
<evidence type="ECO:0000313" key="2">
    <source>
        <dbReference type="Proteomes" id="UP000507222"/>
    </source>
</evidence>
<accession>A0A6J5UNP1</accession>
<dbReference type="Proteomes" id="UP000507222">
    <property type="component" value="Unassembled WGS sequence"/>
</dbReference>
<gene>
    <name evidence="1" type="ORF">CURHAP_LOCUS28607</name>
</gene>
<organism evidence="1 2">
    <name type="scientific">Prunus armeniaca</name>
    <name type="common">Apricot</name>
    <name type="synonym">Armeniaca vulgaris</name>
    <dbReference type="NCBI Taxonomy" id="36596"/>
    <lineage>
        <taxon>Eukaryota</taxon>
        <taxon>Viridiplantae</taxon>
        <taxon>Streptophyta</taxon>
        <taxon>Embryophyta</taxon>
        <taxon>Tracheophyta</taxon>
        <taxon>Spermatophyta</taxon>
        <taxon>Magnoliopsida</taxon>
        <taxon>eudicotyledons</taxon>
        <taxon>Gunneridae</taxon>
        <taxon>Pentapetalae</taxon>
        <taxon>rosids</taxon>
        <taxon>fabids</taxon>
        <taxon>Rosales</taxon>
        <taxon>Rosaceae</taxon>
        <taxon>Amygdaloideae</taxon>
        <taxon>Amygdaleae</taxon>
        <taxon>Prunus</taxon>
    </lineage>
</organism>
<dbReference type="SUPFAM" id="SSF50630">
    <property type="entry name" value="Acid proteases"/>
    <property type="match status" value="1"/>
</dbReference>
<evidence type="ECO:0000313" key="1">
    <source>
        <dbReference type="EMBL" id="CAB4278190.1"/>
    </source>
</evidence>